<dbReference type="Proteomes" id="UP000504636">
    <property type="component" value="Unplaced"/>
</dbReference>
<reference evidence="8" key="2">
    <citation type="submission" date="2020-04" db="EMBL/GenBank/DDBJ databases">
        <authorList>
            <consortium name="NCBI Genome Project"/>
        </authorList>
    </citation>
    <scope>NUCLEOTIDE SEQUENCE</scope>
    <source>
        <strain evidence="8">CBS 304.34</strain>
    </source>
</reference>
<dbReference type="RefSeq" id="XP_033569703.1">
    <property type="nucleotide sequence ID" value="XM_033721322.1"/>
</dbReference>
<keyword evidence="3" id="KW-0862">Zinc</keyword>
<dbReference type="InterPro" id="IPR011057">
    <property type="entry name" value="Mss4-like_sf"/>
</dbReference>
<dbReference type="PANTHER" id="PTHR33337:SF31">
    <property type="entry name" value="DUF636 DOMAIN PROTEIN (AFU_ORTHOLOGUE AFUA_2G12650)"/>
    <property type="match status" value="1"/>
</dbReference>
<evidence type="ECO:0000259" key="5">
    <source>
        <dbReference type="PROSITE" id="PS51891"/>
    </source>
</evidence>
<keyword evidence="7" id="KW-1185">Reference proteome</keyword>
<evidence type="ECO:0000313" key="8">
    <source>
        <dbReference type="RefSeq" id="XP_033569703.1"/>
    </source>
</evidence>
<gene>
    <name evidence="6 8" type="ORF">BDZ99DRAFT_468708</name>
</gene>
<dbReference type="GO" id="GO:0016846">
    <property type="term" value="F:carbon-sulfur lyase activity"/>
    <property type="evidence" value="ECO:0007669"/>
    <property type="project" value="InterPro"/>
</dbReference>
<dbReference type="GO" id="GO:0046872">
    <property type="term" value="F:metal ion binding"/>
    <property type="evidence" value="ECO:0007669"/>
    <property type="project" value="UniProtKB-KW"/>
</dbReference>
<feature type="domain" description="CENP-V/GFA" evidence="5">
    <location>
        <begin position="8"/>
        <end position="110"/>
    </location>
</feature>
<organism evidence="6">
    <name type="scientific">Mytilinidion resinicola</name>
    <dbReference type="NCBI Taxonomy" id="574789"/>
    <lineage>
        <taxon>Eukaryota</taxon>
        <taxon>Fungi</taxon>
        <taxon>Dikarya</taxon>
        <taxon>Ascomycota</taxon>
        <taxon>Pezizomycotina</taxon>
        <taxon>Dothideomycetes</taxon>
        <taxon>Pleosporomycetidae</taxon>
        <taxon>Mytilinidiales</taxon>
        <taxon>Mytilinidiaceae</taxon>
        <taxon>Mytilinidion</taxon>
    </lineage>
</organism>
<dbReference type="PROSITE" id="PS51891">
    <property type="entry name" value="CENP_V_GFA"/>
    <property type="match status" value="2"/>
</dbReference>
<evidence type="ECO:0000313" key="6">
    <source>
        <dbReference type="EMBL" id="KAF2802739.1"/>
    </source>
</evidence>
<dbReference type="OrthoDB" id="5422068at2759"/>
<reference evidence="8" key="3">
    <citation type="submission" date="2025-04" db="UniProtKB">
        <authorList>
            <consortium name="RefSeq"/>
        </authorList>
    </citation>
    <scope>IDENTIFICATION</scope>
    <source>
        <strain evidence="8">CBS 304.34</strain>
    </source>
</reference>
<keyword evidence="2" id="KW-0479">Metal-binding</keyword>
<dbReference type="SUPFAM" id="SSF51316">
    <property type="entry name" value="Mss4-like"/>
    <property type="match status" value="2"/>
</dbReference>
<dbReference type="GeneID" id="54462215"/>
<reference evidence="6 8" key="1">
    <citation type="journal article" date="2020" name="Stud. Mycol.">
        <title>101 Dothideomycetes genomes: a test case for predicting lifestyles and emergence of pathogens.</title>
        <authorList>
            <person name="Haridas S."/>
            <person name="Albert R."/>
            <person name="Binder M."/>
            <person name="Bloem J."/>
            <person name="Labutti K."/>
            <person name="Salamov A."/>
            <person name="Andreopoulos B."/>
            <person name="Baker S."/>
            <person name="Barry K."/>
            <person name="Bills G."/>
            <person name="Bluhm B."/>
            <person name="Cannon C."/>
            <person name="Castanera R."/>
            <person name="Culley D."/>
            <person name="Daum C."/>
            <person name="Ezra D."/>
            <person name="Gonzalez J."/>
            <person name="Henrissat B."/>
            <person name="Kuo A."/>
            <person name="Liang C."/>
            <person name="Lipzen A."/>
            <person name="Lutzoni F."/>
            <person name="Magnuson J."/>
            <person name="Mondo S."/>
            <person name="Nolan M."/>
            <person name="Ohm R."/>
            <person name="Pangilinan J."/>
            <person name="Park H.-J."/>
            <person name="Ramirez L."/>
            <person name="Alfaro M."/>
            <person name="Sun H."/>
            <person name="Tritt A."/>
            <person name="Yoshinaga Y."/>
            <person name="Zwiers L.-H."/>
            <person name="Turgeon B."/>
            <person name="Goodwin S."/>
            <person name="Spatafora J."/>
            <person name="Crous P."/>
            <person name="Grigoriev I."/>
        </authorList>
    </citation>
    <scope>NUCLEOTIDE SEQUENCE</scope>
    <source>
        <strain evidence="6 8">CBS 304.34</strain>
    </source>
</reference>
<feature type="domain" description="CENP-V/GFA" evidence="5">
    <location>
        <begin position="173"/>
        <end position="304"/>
    </location>
</feature>
<dbReference type="Pfam" id="PF04828">
    <property type="entry name" value="GFA"/>
    <property type="match status" value="2"/>
</dbReference>
<evidence type="ECO:0000256" key="3">
    <source>
        <dbReference type="ARBA" id="ARBA00022833"/>
    </source>
</evidence>
<evidence type="ECO:0000256" key="1">
    <source>
        <dbReference type="ARBA" id="ARBA00005495"/>
    </source>
</evidence>
<comment type="similarity">
    <text evidence="1">Belongs to the Gfa family.</text>
</comment>
<proteinExistence type="inferred from homology"/>
<dbReference type="AlphaFoldDB" id="A0A6A6Y273"/>
<keyword evidence="4" id="KW-0456">Lyase</keyword>
<name>A0A6A6Y273_9PEZI</name>
<dbReference type="EMBL" id="MU003721">
    <property type="protein sequence ID" value="KAF2802739.1"/>
    <property type="molecule type" value="Genomic_DNA"/>
</dbReference>
<dbReference type="Gene3D" id="3.90.1590.10">
    <property type="entry name" value="glutathione-dependent formaldehyde- activating enzyme (gfa)"/>
    <property type="match status" value="2"/>
</dbReference>
<evidence type="ECO:0000256" key="4">
    <source>
        <dbReference type="ARBA" id="ARBA00023239"/>
    </source>
</evidence>
<sequence length="339" mass="36703">MTTLETILKAHCLCNASHVSVAVPTASLPLAVHLCHCNTCRRTHGSLCVFHAYIPAPTVDLSTLTAYASSKAVKRYFCTTCGTHMLDYDCKTNKWNISISIVEGTENLWDFSKHIYLEDTKDGGLSTWLGAVGGKSLQKWAGAAMPDSTSESGDWKAPAPATADAAQPKEDILHASCHCGGVSLNIARPTPASRALLPPSLTPADPTKWYASNDVCTTCRFSSGSAIVSWIYPAVDRITLADGSPYRPVFGTLKQYRSSPDVSRTFCGVCGAKVAYHVDDRPDMVDVAVGVLDAADGVRAESWLEWRVQNLSFEEDVIHHALVNGLKEGLKTWAEEKKV</sequence>
<protein>
    <recommendedName>
        <fullName evidence="5">CENP-V/GFA domain-containing protein</fullName>
    </recommendedName>
</protein>
<accession>A0A6A6Y273</accession>
<dbReference type="PANTHER" id="PTHR33337">
    <property type="entry name" value="GFA DOMAIN-CONTAINING PROTEIN"/>
    <property type="match status" value="1"/>
</dbReference>
<evidence type="ECO:0000256" key="2">
    <source>
        <dbReference type="ARBA" id="ARBA00022723"/>
    </source>
</evidence>
<dbReference type="InterPro" id="IPR006913">
    <property type="entry name" value="CENP-V/GFA"/>
</dbReference>
<evidence type="ECO:0000313" key="7">
    <source>
        <dbReference type="Proteomes" id="UP000504636"/>
    </source>
</evidence>